<comment type="caution">
    <text evidence="2">The sequence shown here is derived from an EMBL/GenBank/DDBJ whole genome shotgun (WGS) entry which is preliminary data.</text>
</comment>
<feature type="region of interest" description="Disordered" evidence="1">
    <location>
        <begin position="58"/>
        <end position="79"/>
    </location>
</feature>
<gene>
    <name evidence="2" type="ORF">I7I52_02367</name>
</gene>
<name>A0A8H7Z4R9_AJECA</name>
<dbReference type="AlphaFoldDB" id="A0A8H7Z4R9"/>
<dbReference type="VEuPathDB" id="FungiDB:I7I52_02367"/>
<evidence type="ECO:0000256" key="1">
    <source>
        <dbReference type="SAM" id="MobiDB-lite"/>
    </source>
</evidence>
<dbReference type="EMBL" id="JAEVHI010000001">
    <property type="protein sequence ID" value="KAG5304135.1"/>
    <property type="molecule type" value="Genomic_DNA"/>
</dbReference>
<organism evidence="2 3">
    <name type="scientific">Ajellomyces capsulatus</name>
    <name type="common">Darling's disease fungus</name>
    <name type="synonym">Histoplasma capsulatum</name>
    <dbReference type="NCBI Taxonomy" id="5037"/>
    <lineage>
        <taxon>Eukaryota</taxon>
        <taxon>Fungi</taxon>
        <taxon>Dikarya</taxon>
        <taxon>Ascomycota</taxon>
        <taxon>Pezizomycotina</taxon>
        <taxon>Eurotiomycetes</taxon>
        <taxon>Eurotiomycetidae</taxon>
        <taxon>Onygenales</taxon>
        <taxon>Ajellomycetaceae</taxon>
        <taxon>Histoplasma</taxon>
    </lineage>
</organism>
<feature type="compositionally biased region" description="Basic residues" evidence="1">
    <location>
        <begin position="66"/>
        <end position="78"/>
    </location>
</feature>
<evidence type="ECO:0000313" key="2">
    <source>
        <dbReference type="EMBL" id="KAG5304135.1"/>
    </source>
</evidence>
<reference evidence="2 3" key="1">
    <citation type="submission" date="2021-01" db="EMBL/GenBank/DDBJ databases">
        <title>Chromosome-level genome assembly of a human fungal pathogen reveals clustering of transcriptionally co-regulated genes.</title>
        <authorList>
            <person name="Voorhies M."/>
            <person name="Cohen S."/>
            <person name="Shea T.P."/>
            <person name="Petrus S."/>
            <person name="Munoz J.F."/>
            <person name="Poplawski S."/>
            <person name="Goldman W.E."/>
            <person name="Michael T."/>
            <person name="Cuomo C.A."/>
            <person name="Sil A."/>
            <person name="Beyhan S."/>
        </authorList>
    </citation>
    <scope>NUCLEOTIDE SEQUENCE [LARGE SCALE GENOMIC DNA]</scope>
    <source>
        <strain evidence="2 3">G184AR</strain>
    </source>
</reference>
<sequence length="108" mass="11956">MSTTDVAGGTLAPFCGGKRREVMFENLSYTNYSLEQPCFDTRISGDTAILQPNPRLGKRKEAKEVGKKKKKKKTRRQGAVRSICSWNLKGQVPCGMDVSESGEASWLL</sequence>
<protein>
    <submittedName>
        <fullName evidence="2">Uncharacterized protein</fullName>
    </submittedName>
</protein>
<proteinExistence type="predicted"/>
<dbReference type="Proteomes" id="UP000670092">
    <property type="component" value="Unassembled WGS sequence"/>
</dbReference>
<accession>A0A8H7Z4R9</accession>
<evidence type="ECO:0000313" key="3">
    <source>
        <dbReference type="Proteomes" id="UP000670092"/>
    </source>
</evidence>